<dbReference type="Proteomes" id="UP000581425">
    <property type="component" value="Chromosome"/>
</dbReference>
<dbReference type="Pfam" id="PF08361">
    <property type="entry name" value="TetR_C_2"/>
    <property type="match status" value="1"/>
</dbReference>
<dbReference type="SUPFAM" id="SSF48498">
    <property type="entry name" value="Tetracyclin repressor-like, C-terminal domain"/>
    <property type="match status" value="1"/>
</dbReference>
<evidence type="ECO:0000259" key="6">
    <source>
        <dbReference type="PROSITE" id="PS50977"/>
    </source>
</evidence>
<dbReference type="EMBL" id="UGED01000019">
    <property type="protein sequence ID" value="STM17880.1"/>
    <property type="molecule type" value="Genomic_DNA"/>
</dbReference>
<dbReference type="PROSITE" id="PS50977">
    <property type="entry name" value="HTH_TETR_2"/>
    <property type="match status" value="1"/>
</dbReference>
<dbReference type="InterPro" id="IPR001647">
    <property type="entry name" value="HTH_TetR"/>
</dbReference>
<dbReference type="FunFam" id="1.10.357.10:FF:000003">
    <property type="entry name" value="HTH-type transcriptional regulator AcrR"/>
    <property type="match status" value="1"/>
</dbReference>
<evidence type="ECO:0000256" key="5">
    <source>
        <dbReference type="PROSITE-ProRule" id="PRU00335"/>
    </source>
</evidence>
<evidence type="ECO:0000256" key="4">
    <source>
        <dbReference type="ARBA" id="ARBA00023163"/>
    </source>
</evidence>
<keyword evidence="2" id="KW-0805">Transcription regulation</keyword>
<name>A0A037YLP0_ECOLX</name>
<dbReference type="Proteomes" id="UP000581425">
    <property type="component" value="Unassembled WGS sequence"/>
</dbReference>
<feature type="DNA-binding region" description="H-T-H motif" evidence="5">
    <location>
        <begin position="33"/>
        <end position="52"/>
    </location>
</feature>
<dbReference type="EMBL" id="UASD01000004">
    <property type="protein sequence ID" value="SPX09095.1"/>
    <property type="molecule type" value="Genomic_DNA"/>
</dbReference>
<evidence type="ECO:0000313" key="8">
    <source>
        <dbReference type="EMBL" id="MWU30454.1"/>
    </source>
</evidence>
<dbReference type="EMBL" id="WTRX01000006">
    <property type="protein sequence ID" value="MWU30454.1"/>
    <property type="molecule type" value="Genomic_DNA"/>
</dbReference>
<evidence type="ECO:0000313" key="10">
    <source>
        <dbReference type="EMBL" id="QOY30558.1"/>
    </source>
</evidence>
<reference evidence="10 19" key="5">
    <citation type="submission" date="2020-10" db="EMBL/GenBank/DDBJ databases">
        <title>Analysis of Genomes of Bacterial Isolates from Lameness Outbreaks in Broilers.</title>
        <authorList>
            <person name="Rhoads D."/>
            <person name="Ekesi N.S."/>
        </authorList>
    </citation>
    <scope>NUCLEOTIDE SEQUENCE [LARGE SCALE GENOMIC DNA]</scope>
    <source>
        <strain evidence="10 19">1409</strain>
    </source>
</reference>
<evidence type="ECO:0000313" key="18">
    <source>
        <dbReference type="Proteomes" id="UP000469708"/>
    </source>
</evidence>
<dbReference type="Proteomes" id="UP000254785">
    <property type="component" value="Unassembled WGS sequence"/>
</dbReference>
<dbReference type="EMBL" id="JAAGYI010000011">
    <property type="protein sequence ID" value="NEM85673.1"/>
    <property type="molecule type" value="Genomic_DNA"/>
</dbReference>
<dbReference type="RefSeq" id="WP_001556266.1">
    <property type="nucleotide sequence ID" value="NZ_AP021891.1"/>
</dbReference>
<dbReference type="InterPro" id="IPR013572">
    <property type="entry name" value="Tscrpt_reg_MAATS_C"/>
</dbReference>
<dbReference type="PRINTS" id="PR00455">
    <property type="entry name" value="HTHTETR"/>
</dbReference>
<evidence type="ECO:0000256" key="2">
    <source>
        <dbReference type="ARBA" id="ARBA00023015"/>
    </source>
</evidence>
<dbReference type="Proteomes" id="UP000250780">
    <property type="component" value="Unassembled WGS sequence"/>
</dbReference>
<dbReference type="InterPro" id="IPR036271">
    <property type="entry name" value="Tet_transcr_reg_TetR-rel_C_sf"/>
</dbReference>
<protein>
    <submittedName>
        <fullName evidence="11">Acref/envcd operon repressor (TetR-family transcriptional regulator)</fullName>
    </submittedName>
    <submittedName>
        <fullName evidence="9">Multidrug efflux transporter transcriptional repressor AcrS</fullName>
    </submittedName>
</protein>
<organism evidence="9 18">
    <name type="scientific">Escherichia coli</name>
    <dbReference type="NCBI Taxonomy" id="562"/>
    <lineage>
        <taxon>Bacteria</taxon>
        <taxon>Pseudomonadati</taxon>
        <taxon>Pseudomonadota</taxon>
        <taxon>Gammaproteobacteria</taxon>
        <taxon>Enterobacterales</taxon>
        <taxon>Enterobacteriaceae</taxon>
        <taxon>Escherichia</taxon>
    </lineage>
</organism>
<reference evidence="14 15" key="1">
    <citation type="submission" date="2018-06" db="EMBL/GenBank/DDBJ databases">
        <authorList>
            <consortium name="Pathogen Informatics"/>
            <person name="Doyle S."/>
        </authorList>
    </citation>
    <scope>NUCLEOTIDE SEQUENCE [LARGE SCALE GENOMIC DNA]</scope>
    <source>
        <strain evidence="11 14">NCTC9073</strain>
        <strain evidence="12 16">NCTC9117</strain>
        <strain evidence="13 15">NCTC9962</strain>
    </source>
</reference>
<accession>A0A037YLP0</accession>
<dbReference type="InterPro" id="IPR009057">
    <property type="entry name" value="Homeodomain-like_sf"/>
</dbReference>
<dbReference type="GO" id="GO:0003677">
    <property type="term" value="F:DNA binding"/>
    <property type="evidence" value="ECO:0007669"/>
    <property type="project" value="UniProtKB-UniRule"/>
</dbReference>
<dbReference type="InterPro" id="IPR050624">
    <property type="entry name" value="HTH-type_Tx_Regulator"/>
</dbReference>
<sequence>MAKRTKAEALKTRQELIETAIAQFAQHGVSKTTLNDIADAANVTRGAIYWHFENKTQLFNEMWLQQPSLRELIQEHLTAGLEHDPFQQLREKLIVGLQYIAKIPRQQALLKILYHKCEFNDEMLAEVVIREKMGFNPQTLREVLQACQQQGCVANNLDLDVVMIIIDGAFSGIVQNWLMNMAGYDLYKQAPALVDNVLRMFMPDENITKLIHQTNELSVM</sequence>
<evidence type="ECO:0000256" key="1">
    <source>
        <dbReference type="ARBA" id="ARBA00022491"/>
    </source>
</evidence>
<dbReference type="Gene3D" id="1.10.357.10">
    <property type="entry name" value="Tetracycline Repressor, domain 2"/>
    <property type="match status" value="1"/>
</dbReference>
<evidence type="ECO:0000313" key="9">
    <source>
        <dbReference type="EMBL" id="NEM85673.1"/>
    </source>
</evidence>
<dbReference type="Proteomes" id="UP000441160">
    <property type="component" value="Unassembled WGS sequence"/>
</dbReference>
<keyword evidence="4" id="KW-0804">Transcription</keyword>
<evidence type="ECO:0000313" key="19">
    <source>
        <dbReference type="Proteomes" id="UP000581425"/>
    </source>
</evidence>
<evidence type="ECO:0000313" key="17">
    <source>
        <dbReference type="Proteomes" id="UP000441160"/>
    </source>
</evidence>
<dbReference type="AlphaFoldDB" id="A0A037YLP0"/>
<feature type="domain" description="HTH tetR-type" evidence="6">
    <location>
        <begin position="10"/>
        <end position="70"/>
    </location>
</feature>
<dbReference type="Proteomes" id="UP000254052">
    <property type="component" value="Unassembled WGS sequence"/>
</dbReference>
<gene>
    <name evidence="9" type="primary">acrS</name>
    <name evidence="11" type="synonym">envR</name>
    <name evidence="10" type="ORF">FOI11_019445</name>
    <name evidence="7" type="ORF">FOI11_03735</name>
    <name evidence="9" type="ORF">G3V95_09125</name>
    <name evidence="8" type="ORF">GP944_06595</name>
    <name evidence="11" type="ORF">NCTC9073_00333</name>
    <name evidence="12" type="ORF">NCTC9117_00797</name>
    <name evidence="13" type="ORF">NCTC9962_06843</name>
</gene>
<evidence type="ECO:0000313" key="11">
    <source>
        <dbReference type="EMBL" id="SPX09095.1"/>
    </source>
</evidence>
<dbReference type="GO" id="GO:0045892">
    <property type="term" value="P:negative regulation of DNA-templated transcription"/>
    <property type="evidence" value="ECO:0007669"/>
    <property type="project" value="UniProtKB-ARBA"/>
</dbReference>
<proteinExistence type="predicted"/>
<reference evidence="8 17" key="2">
    <citation type="submission" date="2019-12" db="EMBL/GenBank/DDBJ databases">
        <title>Enteriobacteria Tanzani isolates_8377-8380.</title>
        <authorList>
            <person name="Subbiah M."/>
            <person name="Call D."/>
        </authorList>
    </citation>
    <scope>NUCLEOTIDE SEQUENCE [LARGE SCALE GENOMIC DNA]</scope>
    <source>
        <strain evidence="8 17">8378wB3</strain>
    </source>
</reference>
<evidence type="ECO:0000313" key="12">
    <source>
        <dbReference type="EMBL" id="STJ78268.1"/>
    </source>
</evidence>
<dbReference type="Proteomes" id="UP000469708">
    <property type="component" value="Unassembled WGS sequence"/>
</dbReference>
<dbReference type="PANTHER" id="PTHR43479:SF11">
    <property type="entry name" value="ACREF_ENVCD OPERON REPRESSOR-RELATED"/>
    <property type="match status" value="1"/>
</dbReference>
<reference evidence="7 19" key="4">
    <citation type="submission" date="2020-07" db="EMBL/GenBank/DDBJ databases">
        <title>Analysis of Genomes of Bacterial Isolates from Lameness Outbreaks in Broilers.</title>
        <authorList>
            <person name="Ekesi N.S."/>
            <person name="Alrubaye A."/>
            <person name="Rhoads D."/>
        </authorList>
    </citation>
    <scope>NUCLEOTIDE SEQUENCE [LARGE SCALE GENOMIC DNA]</scope>
    <source>
        <strain evidence="7 19">1409</strain>
    </source>
</reference>
<evidence type="ECO:0000313" key="15">
    <source>
        <dbReference type="Proteomes" id="UP000254052"/>
    </source>
</evidence>
<dbReference type="Pfam" id="PF00440">
    <property type="entry name" value="TetR_N"/>
    <property type="match status" value="1"/>
</dbReference>
<evidence type="ECO:0000313" key="13">
    <source>
        <dbReference type="EMBL" id="STM17880.1"/>
    </source>
</evidence>
<evidence type="ECO:0000313" key="14">
    <source>
        <dbReference type="Proteomes" id="UP000250780"/>
    </source>
</evidence>
<dbReference type="GO" id="GO:0009410">
    <property type="term" value="P:response to xenobiotic stimulus"/>
    <property type="evidence" value="ECO:0007669"/>
    <property type="project" value="UniProtKB-ARBA"/>
</dbReference>
<dbReference type="InterPro" id="IPR023772">
    <property type="entry name" value="DNA-bd_HTH_TetR-type_CS"/>
</dbReference>
<dbReference type="PROSITE" id="PS01081">
    <property type="entry name" value="HTH_TETR_1"/>
    <property type="match status" value="1"/>
</dbReference>
<evidence type="ECO:0000313" key="16">
    <source>
        <dbReference type="Proteomes" id="UP000254785"/>
    </source>
</evidence>
<dbReference type="EMBL" id="UGDC01000003">
    <property type="protein sequence ID" value="STJ78268.1"/>
    <property type="molecule type" value="Genomic_DNA"/>
</dbReference>
<dbReference type="PANTHER" id="PTHR43479">
    <property type="entry name" value="ACREF/ENVCD OPERON REPRESSOR-RELATED"/>
    <property type="match status" value="1"/>
</dbReference>
<dbReference type="SUPFAM" id="SSF46689">
    <property type="entry name" value="Homeodomain-like"/>
    <property type="match status" value="1"/>
</dbReference>
<evidence type="ECO:0000313" key="7">
    <source>
        <dbReference type="EMBL" id="MBA6239147.1"/>
    </source>
</evidence>
<dbReference type="GO" id="GO:0003700">
    <property type="term" value="F:DNA-binding transcription factor activity"/>
    <property type="evidence" value="ECO:0007669"/>
    <property type="project" value="UniProtKB-ARBA"/>
</dbReference>
<keyword evidence="3 5" id="KW-0238">DNA-binding</keyword>
<dbReference type="EMBL" id="JACGTG010000001">
    <property type="protein sequence ID" value="MBA6239147.1"/>
    <property type="molecule type" value="Genomic_DNA"/>
</dbReference>
<reference evidence="9 18" key="3">
    <citation type="submission" date="2020-02" db="EMBL/GenBank/DDBJ databases">
        <authorList>
            <person name="Subbiah M."/>
            <person name="Call D."/>
        </authorList>
    </citation>
    <scope>NUCLEOTIDE SEQUENCE [LARGE SCALE GENOMIC DNA]</scope>
    <source>
        <strain evidence="9 18">8375wC2</strain>
    </source>
</reference>
<dbReference type="NCBIfam" id="NF007430">
    <property type="entry name" value="PRK09975.1"/>
    <property type="match status" value="1"/>
</dbReference>
<keyword evidence="1" id="KW-0678">Repressor</keyword>
<evidence type="ECO:0000256" key="3">
    <source>
        <dbReference type="ARBA" id="ARBA00023125"/>
    </source>
</evidence>
<dbReference type="EMBL" id="CP063369">
    <property type="protein sequence ID" value="QOY30558.1"/>
    <property type="molecule type" value="Genomic_DNA"/>
</dbReference>